<protein>
    <recommendedName>
        <fullName evidence="1">DUF4440 domain-containing protein</fullName>
    </recommendedName>
</protein>
<dbReference type="InterPro" id="IPR032710">
    <property type="entry name" value="NTF2-like_dom_sf"/>
</dbReference>
<dbReference type="NCBIfam" id="TIGR02246">
    <property type="entry name" value="SgcJ/EcaC family oxidoreductase"/>
    <property type="match status" value="1"/>
</dbReference>
<dbReference type="SUPFAM" id="SSF54427">
    <property type="entry name" value="NTF2-like"/>
    <property type="match status" value="1"/>
</dbReference>
<dbReference type="RefSeq" id="WP_076623949.1">
    <property type="nucleotide sequence ID" value="NZ_BMEW01000001.1"/>
</dbReference>
<sequence>MAAPIPTEPGDFPAAFARAWASREGAEIAALFTEDADFVNVTGLWWTGREAIAAPHDYALKSFFADTELRPGRTEVRSMGEDAAVVRCRFTLTGQRLPQGGTAGPRQTILVFVLRRDPDGWRAVTAQNTDVVPGKETHVNDGTLRPADYRGG</sequence>
<proteinExistence type="predicted"/>
<reference evidence="2 3" key="1">
    <citation type="submission" date="2016-03" db="EMBL/GenBank/DDBJ databases">
        <title>Deep-sea bacteria in the southern Pacific.</title>
        <authorList>
            <person name="Tang K."/>
        </authorList>
    </citation>
    <scope>NUCLEOTIDE SEQUENCE [LARGE SCALE GENOMIC DNA]</scope>
    <source>
        <strain evidence="2 3">JLT2016</strain>
    </source>
</reference>
<feature type="domain" description="DUF4440" evidence="1">
    <location>
        <begin position="15"/>
        <end position="122"/>
    </location>
</feature>
<dbReference type="KEGG" id="tpro:Ga0080559_TMP3220"/>
<dbReference type="Gene3D" id="3.10.450.50">
    <property type="match status" value="1"/>
</dbReference>
<gene>
    <name evidence="2" type="ORF">Ga0080559_TMP3220</name>
</gene>
<organism evidence="2 3">
    <name type="scientific">Salipiger profundus</name>
    <dbReference type="NCBI Taxonomy" id="1229727"/>
    <lineage>
        <taxon>Bacteria</taxon>
        <taxon>Pseudomonadati</taxon>
        <taxon>Pseudomonadota</taxon>
        <taxon>Alphaproteobacteria</taxon>
        <taxon>Rhodobacterales</taxon>
        <taxon>Roseobacteraceae</taxon>
        <taxon>Salipiger</taxon>
    </lineage>
</organism>
<dbReference type="EMBL" id="CP014796">
    <property type="protein sequence ID" value="APX24016.1"/>
    <property type="molecule type" value="Genomic_DNA"/>
</dbReference>
<dbReference type="CDD" id="cd00531">
    <property type="entry name" value="NTF2_like"/>
    <property type="match status" value="1"/>
</dbReference>
<dbReference type="AlphaFoldDB" id="A0A1U7D7G4"/>
<dbReference type="OrthoDB" id="122531at2"/>
<dbReference type="STRING" id="1229727.Ga0080559_TMP3220"/>
<name>A0A1U7D7G4_9RHOB</name>
<dbReference type="Proteomes" id="UP000186559">
    <property type="component" value="Chromosome"/>
</dbReference>
<dbReference type="InterPro" id="IPR011944">
    <property type="entry name" value="Steroid_delta5-4_isomerase"/>
</dbReference>
<dbReference type="Pfam" id="PF14534">
    <property type="entry name" value="DUF4440"/>
    <property type="match status" value="1"/>
</dbReference>
<accession>A0A1U7D7G4</accession>
<evidence type="ECO:0000313" key="2">
    <source>
        <dbReference type="EMBL" id="APX24016.1"/>
    </source>
</evidence>
<evidence type="ECO:0000313" key="3">
    <source>
        <dbReference type="Proteomes" id="UP000186559"/>
    </source>
</evidence>
<dbReference type="InterPro" id="IPR027843">
    <property type="entry name" value="DUF4440"/>
</dbReference>
<keyword evidence="3" id="KW-1185">Reference proteome</keyword>
<evidence type="ECO:0000259" key="1">
    <source>
        <dbReference type="Pfam" id="PF14534"/>
    </source>
</evidence>